<dbReference type="AlphaFoldDB" id="A0AAV2W2Q0"/>
<evidence type="ECO:0000313" key="2">
    <source>
        <dbReference type="EMBL" id="CDI67549.1"/>
    </source>
</evidence>
<dbReference type="Pfam" id="PF04480">
    <property type="entry name" value="DUF559"/>
    <property type="match status" value="1"/>
</dbReference>
<dbReference type="SUPFAM" id="SSF52980">
    <property type="entry name" value="Restriction endonuclease-like"/>
    <property type="match status" value="1"/>
</dbReference>
<dbReference type="RefSeq" id="WP_014697453.1">
    <property type="nucleotide sequence ID" value="NZ_CBUQ010000007.1"/>
</dbReference>
<feature type="domain" description="DUF559" evidence="1">
    <location>
        <begin position="215"/>
        <end position="261"/>
    </location>
</feature>
<sequence length="314" mass="36136">MSFEESDSLTRLREASEEAARECRRFRAEHKFGLVYVFGMTRALRLAGVEIPRIDLSAHPRLSEQRMQLVVRNKNLEPRVRAQDANRMLAVYVWNAPMDFACFGDDLIFTSPICTWAMLARFLSLEELIVLGDSILRRNTVHRQYSQADFKNFLTALRAVKGRRAPRGIVKCERALTLMRPGTDSSQETKLRLCIVQHGLPMPMINHRIRAINGNVYYLDLAYPDAKIAIEYDGMFHSGQWLHDSDRRNAIEASGWVFIQVTKTSLGDYSHRLMLVRRIAHELEMRTGIHYFVDAQTPLTELVKPKNLKTLAMA</sequence>
<comment type="caution">
    <text evidence="2">The sequence shown here is derived from an EMBL/GenBank/DDBJ whole genome shotgun (WGS) entry which is preliminary data.</text>
</comment>
<evidence type="ECO:0000313" key="3">
    <source>
        <dbReference type="Proteomes" id="UP000035645"/>
    </source>
</evidence>
<name>A0AAV2W2Q0_9BIFI</name>
<protein>
    <recommendedName>
        <fullName evidence="1">DUF559 domain-containing protein</fullName>
    </recommendedName>
</protein>
<dbReference type="InterPro" id="IPR007569">
    <property type="entry name" value="DUF559"/>
</dbReference>
<dbReference type="InterPro" id="IPR011335">
    <property type="entry name" value="Restrct_endonuc-II-like"/>
</dbReference>
<gene>
    <name evidence="2" type="ORF">BANIM336_00870</name>
</gene>
<dbReference type="EMBL" id="CBUQ010000007">
    <property type="protein sequence ID" value="CDI67549.1"/>
    <property type="molecule type" value="Genomic_DNA"/>
</dbReference>
<dbReference type="Proteomes" id="UP000035645">
    <property type="component" value="Unassembled WGS sequence"/>
</dbReference>
<evidence type="ECO:0000259" key="1">
    <source>
        <dbReference type="Pfam" id="PF04480"/>
    </source>
</evidence>
<reference evidence="2 3" key="2">
    <citation type="submission" date="2015-01" db="EMBL/GenBank/DDBJ databases">
        <title>Genome sequence of a Bifidobacterium animalis strain.</title>
        <authorList>
            <person name="Bogovic-Matijasic B."/>
            <person name="Hacin B."/>
            <person name="Citar M."/>
            <person name="Svigelj K."/>
            <person name="Stempelj M."/>
            <person name="Rogelj I."/>
        </authorList>
    </citation>
    <scope>NUCLEOTIDE SEQUENCE [LARGE SCALE GENOMIC DNA]</scope>
    <source>
        <strain evidence="2 3">IM386</strain>
    </source>
</reference>
<reference evidence="2 3" key="1">
    <citation type="submission" date="2013-10" db="EMBL/GenBank/DDBJ databases">
        <authorList>
            <person name="Manrique M."/>
        </authorList>
    </citation>
    <scope>NUCLEOTIDE SEQUENCE [LARGE SCALE GENOMIC DNA]</scope>
    <source>
        <strain evidence="2 3">IM386</strain>
    </source>
</reference>
<accession>A0AAV2W2Q0</accession>
<dbReference type="Gene3D" id="3.40.960.10">
    <property type="entry name" value="VSR Endonuclease"/>
    <property type="match status" value="1"/>
</dbReference>
<proteinExistence type="predicted"/>
<organism evidence="2 3">
    <name type="scientific">Bifidobacterium animalis subsp. animalis IM386</name>
    <dbReference type="NCBI Taxonomy" id="1402194"/>
    <lineage>
        <taxon>Bacteria</taxon>
        <taxon>Bacillati</taxon>
        <taxon>Actinomycetota</taxon>
        <taxon>Actinomycetes</taxon>
        <taxon>Bifidobacteriales</taxon>
        <taxon>Bifidobacteriaceae</taxon>
        <taxon>Bifidobacterium</taxon>
    </lineage>
</organism>